<dbReference type="GeneID" id="98309620"/>
<comment type="caution">
    <text evidence="2">The sequence shown here is derived from an EMBL/GenBank/DDBJ whole genome shotgun (WGS) entry which is preliminary data.</text>
</comment>
<dbReference type="RefSeq" id="WP_057868706.1">
    <property type="nucleotide sequence ID" value="NZ_AZDX01000003.1"/>
</dbReference>
<keyword evidence="3" id="KW-1185">Reference proteome</keyword>
<dbReference type="AlphaFoldDB" id="A0A0R1MIX9"/>
<dbReference type="EMBL" id="AZDX01000003">
    <property type="protein sequence ID" value="KRL07918.1"/>
    <property type="molecule type" value="Genomic_DNA"/>
</dbReference>
<feature type="compositionally biased region" description="Polar residues" evidence="1">
    <location>
        <begin position="472"/>
        <end position="482"/>
    </location>
</feature>
<feature type="region of interest" description="Disordered" evidence="1">
    <location>
        <begin position="472"/>
        <end position="500"/>
    </location>
</feature>
<feature type="compositionally biased region" description="Basic and acidic residues" evidence="1">
    <location>
        <begin position="485"/>
        <end position="500"/>
    </location>
</feature>
<accession>A0A0R1MIX9</accession>
<dbReference type="STRING" id="1423759.FC92_GL000985"/>
<proteinExistence type="predicted"/>
<evidence type="ECO:0008006" key="4">
    <source>
        <dbReference type="Google" id="ProtNLM"/>
    </source>
</evidence>
<reference evidence="2 3" key="1">
    <citation type="journal article" date="2015" name="Genome Announc.">
        <title>Expanding the biotechnology potential of lactobacilli through comparative genomics of 213 strains and associated genera.</title>
        <authorList>
            <person name="Sun Z."/>
            <person name="Harris H.M."/>
            <person name="McCann A."/>
            <person name="Guo C."/>
            <person name="Argimon S."/>
            <person name="Zhang W."/>
            <person name="Yang X."/>
            <person name="Jeffery I.B."/>
            <person name="Cooney J.C."/>
            <person name="Kagawa T.F."/>
            <person name="Liu W."/>
            <person name="Song Y."/>
            <person name="Salvetti E."/>
            <person name="Wrobel A."/>
            <person name="Rasinkangas P."/>
            <person name="Parkhill J."/>
            <person name="Rea M.C."/>
            <person name="O'Sullivan O."/>
            <person name="Ritari J."/>
            <person name="Douillard F.P."/>
            <person name="Paul Ross R."/>
            <person name="Yang R."/>
            <person name="Briner A.E."/>
            <person name="Felis G.E."/>
            <person name="de Vos W.M."/>
            <person name="Barrangou R."/>
            <person name="Klaenhammer T.R."/>
            <person name="Caufield P.W."/>
            <person name="Cui Y."/>
            <person name="Zhang H."/>
            <person name="O'Toole P.W."/>
        </authorList>
    </citation>
    <scope>NUCLEOTIDE SEQUENCE [LARGE SCALE GENOMIC DNA]</scope>
    <source>
        <strain evidence="2 3">DSM 19519</strain>
    </source>
</reference>
<gene>
    <name evidence="2" type="ORF">FC92_GL000985</name>
</gene>
<protein>
    <recommendedName>
        <fullName evidence="4">Phage portal protein</fullName>
    </recommendedName>
</protein>
<dbReference type="PATRIC" id="fig|1423759.3.peg.1040"/>
<evidence type="ECO:0000313" key="2">
    <source>
        <dbReference type="EMBL" id="KRL07918.1"/>
    </source>
</evidence>
<name>A0A0R1MIX9_9LACO</name>
<sequence>MPNNFARNKLRNDKRRQYRNNVKDVRKTNQAFADAFADPRARISSTSSASTNKENILNFLKNPTSNTGSIAATMRGAYVKNGLITRVVDYYQSIPTFNYSVYPVMGNKIYDLEGNLSQDYIDIAYGVSQFNIRYYAPFFLKEMLLNGVCYVYQIQDNTGVAYIEFPVEWCEIAQQTNGVYRYYLDMSKFNDDTSAGMPTEIQQAYADYKSGNNKDTTQWYNNKMYLLSNKGVAFTMDLTSLNNGGVAISPFAGLLLDSVSMDQAKENIDIQDTIDNMRIVHSKIPLNSDSKPAMNVETAKIYDAAMRSRLPAGVVSITSPNNLTNVPLNNAGVTSAYDTLNKSAKQIFYDLGVPESIFGGSTTSANIVKDSLQKDANWIYTNVFPLFENYYNLLLTSIKTKTKVGWRFKFVRQSNFSLKDDIAIVKDQLSFGGSRLDYLASCGLDPIEIISKLQFEQNVLNIDNLMVVKPTSNTLSGSQQSAETGRPETDEPTDDTDRLS</sequence>
<evidence type="ECO:0000313" key="3">
    <source>
        <dbReference type="Proteomes" id="UP000051448"/>
    </source>
</evidence>
<dbReference type="OrthoDB" id="2327407at2"/>
<dbReference type="Proteomes" id="UP000051448">
    <property type="component" value="Unassembled WGS sequence"/>
</dbReference>
<organism evidence="2 3">
    <name type="scientific">Liquorilactobacillus hordei DSM 19519</name>
    <dbReference type="NCBI Taxonomy" id="1423759"/>
    <lineage>
        <taxon>Bacteria</taxon>
        <taxon>Bacillati</taxon>
        <taxon>Bacillota</taxon>
        <taxon>Bacilli</taxon>
        <taxon>Lactobacillales</taxon>
        <taxon>Lactobacillaceae</taxon>
        <taxon>Liquorilactobacillus</taxon>
    </lineage>
</organism>
<evidence type="ECO:0000256" key="1">
    <source>
        <dbReference type="SAM" id="MobiDB-lite"/>
    </source>
</evidence>